<dbReference type="GO" id="GO:0003700">
    <property type="term" value="F:DNA-binding transcription factor activity"/>
    <property type="evidence" value="ECO:0007669"/>
    <property type="project" value="InterPro"/>
</dbReference>
<evidence type="ECO:0000256" key="3">
    <source>
        <dbReference type="ARBA" id="ARBA00023163"/>
    </source>
</evidence>
<dbReference type="InterPro" id="IPR036390">
    <property type="entry name" value="WH_DNA-bd_sf"/>
</dbReference>
<organism evidence="5">
    <name type="scientific">Neobacillus citreus</name>
    <dbReference type="NCBI Taxonomy" id="2833578"/>
    <lineage>
        <taxon>Bacteria</taxon>
        <taxon>Bacillati</taxon>
        <taxon>Bacillota</taxon>
        <taxon>Bacilli</taxon>
        <taxon>Bacillales</taxon>
        <taxon>Bacillaceae</taxon>
        <taxon>Neobacillus</taxon>
    </lineage>
</organism>
<dbReference type="SUPFAM" id="SSF46785">
    <property type="entry name" value="Winged helix' DNA-binding domain"/>
    <property type="match status" value="1"/>
</dbReference>
<dbReference type="Pfam" id="PF00392">
    <property type="entry name" value="GntR"/>
    <property type="match status" value="1"/>
</dbReference>
<dbReference type="InterPro" id="IPR011711">
    <property type="entry name" value="GntR_C"/>
</dbReference>
<evidence type="ECO:0000256" key="1">
    <source>
        <dbReference type="ARBA" id="ARBA00023015"/>
    </source>
</evidence>
<dbReference type="PANTHER" id="PTHR43537:SF44">
    <property type="entry name" value="GNTR FAMILY REGULATORY PROTEIN"/>
    <property type="match status" value="1"/>
</dbReference>
<keyword evidence="7" id="KW-1185">Reference proteome</keyword>
<evidence type="ECO:0000313" key="6">
    <source>
        <dbReference type="EMBL" id="MCH6264452.1"/>
    </source>
</evidence>
<evidence type="ECO:0000259" key="4">
    <source>
        <dbReference type="PROSITE" id="PS50949"/>
    </source>
</evidence>
<dbReference type="PROSITE" id="PS50949">
    <property type="entry name" value="HTH_GNTR"/>
    <property type="match status" value="1"/>
</dbReference>
<dbReference type="Gene3D" id="1.10.10.10">
    <property type="entry name" value="Winged helix-like DNA-binding domain superfamily/Winged helix DNA-binding domain"/>
    <property type="match status" value="1"/>
</dbReference>
<name>A0A942T6C1_9BACI</name>
<dbReference type="Proteomes" id="UP000677265">
    <property type="component" value="Unassembled WGS sequence"/>
</dbReference>
<evidence type="ECO:0000256" key="2">
    <source>
        <dbReference type="ARBA" id="ARBA00023125"/>
    </source>
</evidence>
<dbReference type="PRINTS" id="PR00035">
    <property type="entry name" value="HTHGNTR"/>
</dbReference>
<gene>
    <name evidence="6" type="ORF">KHB02_002770</name>
    <name evidence="5" type="ORF">KHB02_32300</name>
</gene>
<comment type="caution">
    <text evidence="5">The sequence shown here is derived from an EMBL/GenBank/DDBJ whole genome shotgun (WGS) entry which is preliminary data.</text>
</comment>
<dbReference type="CDD" id="cd07377">
    <property type="entry name" value="WHTH_GntR"/>
    <property type="match status" value="1"/>
</dbReference>
<dbReference type="SUPFAM" id="SSF48008">
    <property type="entry name" value="GntR ligand-binding domain-like"/>
    <property type="match status" value="1"/>
</dbReference>
<dbReference type="GO" id="GO:0003677">
    <property type="term" value="F:DNA binding"/>
    <property type="evidence" value="ECO:0007669"/>
    <property type="project" value="UniProtKB-KW"/>
</dbReference>
<dbReference type="SMART" id="SM00345">
    <property type="entry name" value="HTH_GNTR"/>
    <property type="match status" value="1"/>
</dbReference>
<sequence>MKNRSDQLVHELGKKIVTGEFAQGEILPKAEDISERYEVSRTVVREAFKGLTTLGLVRSNQKAGTIVLPRSEWQWWNLDVLTWVIEDENNTDFLVHLTEVRLGLEPMAAALAAKRATDQDMLKITDAFERLEQSLGDEKAWASADYDFHERILQASYNDLIINTVKTLRKALVKSREKTIQAAKDYPESPYDTPTKEVLDRHRAIYDAVMARDEELARQKMTDLILRVKRILDKIYGF</sequence>
<protein>
    <submittedName>
        <fullName evidence="5">FadR family transcriptional regulator</fullName>
    </submittedName>
</protein>
<dbReference type="RefSeq" id="WP_213145874.1">
    <property type="nucleotide sequence ID" value="NZ_JAGYPE020000003.1"/>
</dbReference>
<reference evidence="5" key="1">
    <citation type="submission" date="2021-05" db="EMBL/GenBank/DDBJ databases">
        <title>Novel Bacillus species.</title>
        <authorList>
            <person name="Liu G."/>
        </authorList>
    </citation>
    <scope>NUCLEOTIDE SEQUENCE</scope>
    <source>
        <strain evidence="5 7">FJAT-50051</strain>
    </source>
</reference>
<keyword evidence="2" id="KW-0238">DNA-binding</keyword>
<feature type="domain" description="HTH gntR-type" evidence="4">
    <location>
        <begin position="2"/>
        <end position="70"/>
    </location>
</feature>
<dbReference type="Pfam" id="PF07729">
    <property type="entry name" value="FCD"/>
    <property type="match status" value="1"/>
</dbReference>
<dbReference type="EMBL" id="JAGYPE020000003">
    <property type="protein sequence ID" value="MCH6264452.1"/>
    <property type="molecule type" value="Genomic_DNA"/>
</dbReference>
<evidence type="ECO:0000313" key="5">
    <source>
        <dbReference type="EMBL" id="MBS4186077.1"/>
    </source>
</evidence>
<dbReference type="EMBL" id="JAGYPE010000006">
    <property type="protein sequence ID" value="MBS4186077.1"/>
    <property type="molecule type" value="Genomic_DNA"/>
</dbReference>
<keyword evidence="1" id="KW-0805">Transcription regulation</keyword>
<dbReference type="InterPro" id="IPR036388">
    <property type="entry name" value="WH-like_DNA-bd_sf"/>
</dbReference>
<dbReference type="PANTHER" id="PTHR43537">
    <property type="entry name" value="TRANSCRIPTIONAL REGULATOR, GNTR FAMILY"/>
    <property type="match status" value="1"/>
</dbReference>
<dbReference type="AlphaFoldDB" id="A0A942T6C1"/>
<keyword evidence="3" id="KW-0804">Transcription</keyword>
<evidence type="ECO:0000313" key="7">
    <source>
        <dbReference type="Proteomes" id="UP000677265"/>
    </source>
</evidence>
<dbReference type="InterPro" id="IPR000524">
    <property type="entry name" value="Tscrpt_reg_HTH_GntR"/>
</dbReference>
<dbReference type="SMART" id="SM00895">
    <property type="entry name" value="FCD"/>
    <property type="match status" value="1"/>
</dbReference>
<proteinExistence type="predicted"/>
<dbReference type="InterPro" id="IPR008920">
    <property type="entry name" value="TF_FadR/GntR_C"/>
</dbReference>
<accession>A0A942T6C1</accession>
<dbReference type="Gene3D" id="1.20.120.530">
    <property type="entry name" value="GntR ligand-binding domain-like"/>
    <property type="match status" value="1"/>
</dbReference>